<dbReference type="Proteomes" id="UP001642540">
    <property type="component" value="Unassembled WGS sequence"/>
</dbReference>
<gene>
    <name evidence="2" type="ORF">ODALV1_LOCUS24816</name>
</gene>
<organism evidence="2 3">
    <name type="scientific">Orchesella dallaii</name>
    <dbReference type="NCBI Taxonomy" id="48710"/>
    <lineage>
        <taxon>Eukaryota</taxon>
        <taxon>Metazoa</taxon>
        <taxon>Ecdysozoa</taxon>
        <taxon>Arthropoda</taxon>
        <taxon>Hexapoda</taxon>
        <taxon>Collembola</taxon>
        <taxon>Entomobryomorpha</taxon>
        <taxon>Entomobryoidea</taxon>
        <taxon>Orchesellidae</taxon>
        <taxon>Orchesellinae</taxon>
        <taxon>Orchesella</taxon>
    </lineage>
</organism>
<sequence length="237" mass="27560">MLNSENLYTKFLSGYLFCSKYLNGTLFYYDSVSKKLCILPWPRYRRLFQIRLKIAWFLTIFSVCESLRFHALKHPKSSSHNNTMIVQLFYLGCFTAFTYANHVHWKKQKEICNLYNTMVKFEREYGESWNSNGKAFLFYSIWVTSGVMIGRIIITFAFPCILDVVGSSLIEECRLNENANDLARLTVSKSLDLVKLAVITINYVVYGCFYPGFIAELVCFLYIPCVFLNQQLESAKA</sequence>
<dbReference type="EMBL" id="CAXLJM020000094">
    <property type="protein sequence ID" value="CAL8132898.1"/>
    <property type="molecule type" value="Genomic_DNA"/>
</dbReference>
<keyword evidence="1" id="KW-0472">Membrane</keyword>
<feature type="transmembrane region" description="Helical" evidence="1">
    <location>
        <begin position="83"/>
        <end position="100"/>
    </location>
</feature>
<keyword evidence="1" id="KW-0812">Transmembrane</keyword>
<evidence type="ECO:0000313" key="3">
    <source>
        <dbReference type="Proteomes" id="UP001642540"/>
    </source>
</evidence>
<comment type="caution">
    <text evidence="2">The sequence shown here is derived from an EMBL/GenBank/DDBJ whole genome shotgun (WGS) entry which is preliminary data.</text>
</comment>
<evidence type="ECO:0000256" key="1">
    <source>
        <dbReference type="SAM" id="Phobius"/>
    </source>
</evidence>
<keyword evidence="3" id="KW-1185">Reference proteome</keyword>
<feature type="transmembrane region" description="Helical" evidence="1">
    <location>
        <begin position="203"/>
        <end position="228"/>
    </location>
</feature>
<protein>
    <submittedName>
        <fullName evidence="2">Uncharacterized protein</fullName>
    </submittedName>
</protein>
<evidence type="ECO:0000313" key="2">
    <source>
        <dbReference type="EMBL" id="CAL8132898.1"/>
    </source>
</evidence>
<reference evidence="2 3" key="1">
    <citation type="submission" date="2024-08" db="EMBL/GenBank/DDBJ databases">
        <authorList>
            <person name="Cucini C."/>
            <person name="Frati F."/>
        </authorList>
    </citation>
    <scope>NUCLEOTIDE SEQUENCE [LARGE SCALE GENOMIC DNA]</scope>
</reference>
<feature type="transmembrane region" description="Helical" evidence="1">
    <location>
        <begin position="136"/>
        <end position="158"/>
    </location>
</feature>
<proteinExistence type="predicted"/>
<keyword evidence="1" id="KW-1133">Transmembrane helix</keyword>
<feature type="transmembrane region" description="Helical" evidence="1">
    <location>
        <begin position="50"/>
        <end position="71"/>
    </location>
</feature>
<accession>A0ABP1RQC5</accession>
<name>A0ABP1RQC5_9HEXA</name>